<organism evidence="1 2">
    <name type="scientific">Streptomyces luteoverticillatus</name>
    <name type="common">Streptoverticillium luteoverticillatus</name>
    <dbReference type="NCBI Taxonomy" id="66425"/>
    <lineage>
        <taxon>Bacteria</taxon>
        <taxon>Bacillati</taxon>
        <taxon>Actinomycetota</taxon>
        <taxon>Actinomycetes</taxon>
        <taxon>Kitasatosporales</taxon>
        <taxon>Streptomycetaceae</taxon>
        <taxon>Streptomyces</taxon>
    </lineage>
</organism>
<sequence length="88" mass="9747">MTALDTAYDYDHFASHRTLRGVVGDLLPQFSISTKIGYFPDGHDLDPVRLRRAAERAAEDLGRVPNTLLLHNPEASGTYPLILGKVEI</sequence>
<protein>
    <recommendedName>
        <fullName evidence="3">NADP-dependent oxidoreductase domain-containing protein</fullName>
    </recommendedName>
</protein>
<name>A0A3S9PBQ0_STRLT</name>
<keyword evidence="2" id="KW-1185">Reference proteome</keyword>
<evidence type="ECO:0000313" key="2">
    <source>
        <dbReference type="Proteomes" id="UP000267900"/>
    </source>
</evidence>
<accession>A0A3S9PBQ0</accession>
<dbReference type="Proteomes" id="UP000267900">
    <property type="component" value="Chromosome"/>
</dbReference>
<evidence type="ECO:0008006" key="3">
    <source>
        <dbReference type="Google" id="ProtNLM"/>
    </source>
</evidence>
<gene>
    <name evidence="1" type="ORF">EKH77_00020</name>
</gene>
<proteinExistence type="predicted"/>
<dbReference type="AlphaFoldDB" id="A0A3S9PBQ0"/>
<reference evidence="1 2" key="1">
    <citation type="submission" date="2018-12" db="EMBL/GenBank/DDBJ databases">
        <title>The whole draft genome of Streptomyce luteoverticillatus CGMCC 15060.</title>
        <authorList>
            <person name="Feng Z."/>
            <person name="Chen G."/>
            <person name="Zhang J."/>
            <person name="Zhu H."/>
            <person name="Yu X."/>
            <person name="Zhang W."/>
            <person name="Zhang X."/>
        </authorList>
    </citation>
    <scope>NUCLEOTIDE SEQUENCE [LARGE SCALE GENOMIC DNA]</scope>
    <source>
        <strain evidence="1 2">CGMCC 15060</strain>
    </source>
</reference>
<dbReference type="EMBL" id="CP034587">
    <property type="protein sequence ID" value="AZQ69825.1"/>
    <property type="molecule type" value="Genomic_DNA"/>
</dbReference>
<evidence type="ECO:0000313" key="1">
    <source>
        <dbReference type="EMBL" id="AZQ69825.1"/>
    </source>
</evidence>
<dbReference type="InterPro" id="IPR036812">
    <property type="entry name" value="NAD(P)_OxRdtase_dom_sf"/>
</dbReference>
<dbReference type="RefSeq" id="WP_126912390.1">
    <property type="nucleotide sequence ID" value="NZ_CP034587.1"/>
</dbReference>
<dbReference type="SUPFAM" id="SSF51430">
    <property type="entry name" value="NAD(P)-linked oxidoreductase"/>
    <property type="match status" value="1"/>
</dbReference>
<dbReference type="OrthoDB" id="9768793at2"/>